<sequence>MLRFFDAHTSRREWLRLGGLAGLGWGLPGLMPSPAAATGPDERPPGFGRAKSVIVLFASGGQSQIDTWDPKPHAPAEIRGSFTSIPTAVPGVRFCEHMPHLAKLADRFSLVRSMSHEDVDHGSAFYLSMTGRYHRRRSANPPAGPDDSPGYSSILQRVRPSRSFSRTSVHLNGPAYVPKIVAPGQFGGFLGKRYDPFTLGDVSSGEIVVPGLEPHHDLPPVRVQARRNLLSSIESYTQALAADRSAVDMNTLYEQAFTMLDRPQTRDAFRLDAEPDELRDRYGRYRSGQACLLARRLVEAGCPMITVILNHNNRGQDDSPEDRDAWGWDTHNDIFVGLRDYLLPRFDRTLSTLLEDLEDRGLLDDTLVVCMGEFGRAPLVALEKRFAGASPGRKHWSRVYSIMLAGAGIRRGGVVGASDAQGAYPADDSYGPWDVTATIFSALGIDPAGHYTNLVGQPFRISEGRVITGLYSG</sequence>
<dbReference type="InterPro" id="IPR010869">
    <property type="entry name" value="DUF1501"/>
</dbReference>
<dbReference type="PANTHER" id="PTHR43737">
    <property type="entry name" value="BLL7424 PROTEIN"/>
    <property type="match status" value="1"/>
</dbReference>
<dbReference type="Proteomes" id="UP000320496">
    <property type="component" value="Chromosome"/>
</dbReference>
<protein>
    <recommendedName>
        <fullName evidence="3">Sulfatase</fullName>
    </recommendedName>
</protein>
<dbReference type="PANTHER" id="PTHR43737:SF1">
    <property type="entry name" value="DUF1501 DOMAIN-CONTAINING PROTEIN"/>
    <property type="match status" value="1"/>
</dbReference>
<dbReference type="EMBL" id="CP036275">
    <property type="protein sequence ID" value="QDU40774.1"/>
    <property type="molecule type" value="Genomic_DNA"/>
</dbReference>
<keyword evidence="2" id="KW-1185">Reference proteome</keyword>
<dbReference type="AlphaFoldDB" id="A0A517ZE86"/>
<evidence type="ECO:0000313" key="1">
    <source>
        <dbReference type="EMBL" id="QDU40774.1"/>
    </source>
</evidence>
<name>A0A517ZE86_9PLAN</name>
<dbReference type="Gene3D" id="3.40.720.10">
    <property type="entry name" value="Alkaline Phosphatase, subunit A"/>
    <property type="match status" value="1"/>
</dbReference>
<accession>A0A517ZE86</accession>
<dbReference type="PROSITE" id="PS51318">
    <property type="entry name" value="TAT"/>
    <property type="match status" value="1"/>
</dbReference>
<dbReference type="RefSeq" id="WP_145372036.1">
    <property type="nucleotide sequence ID" value="NZ_CP036275.1"/>
</dbReference>
<reference evidence="1 2" key="1">
    <citation type="submission" date="2019-02" db="EMBL/GenBank/DDBJ databases">
        <title>Deep-cultivation of Planctomycetes and their phenomic and genomic characterization uncovers novel biology.</title>
        <authorList>
            <person name="Wiegand S."/>
            <person name="Jogler M."/>
            <person name="Boedeker C."/>
            <person name="Pinto D."/>
            <person name="Vollmers J."/>
            <person name="Rivas-Marin E."/>
            <person name="Kohn T."/>
            <person name="Peeters S.H."/>
            <person name="Heuer A."/>
            <person name="Rast P."/>
            <person name="Oberbeckmann S."/>
            <person name="Bunk B."/>
            <person name="Jeske O."/>
            <person name="Meyerdierks A."/>
            <person name="Storesund J.E."/>
            <person name="Kallscheuer N."/>
            <person name="Luecker S."/>
            <person name="Lage O.M."/>
            <person name="Pohl T."/>
            <person name="Merkel B.J."/>
            <person name="Hornburger P."/>
            <person name="Mueller R.-W."/>
            <person name="Bruemmer F."/>
            <person name="Labrenz M."/>
            <person name="Spormann A.M."/>
            <person name="Op den Camp H."/>
            <person name="Overmann J."/>
            <person name="Amann R."/>
            <person name="Jetten M.S.M."/>
            <person name="Mascher T."/>
            <person name="Medema M.H."/>
            <person name="Devos D.P."/>
            <person name="Kaster A.-K."/>
            <person name="Ovreas L."/>
            <person name="Rohde M."/>
            <person name="Galperin M.Y."/>
            <person name="Jogler C."/>
        </authorList>
    </citation>
    <scope>NUCLEOTIDE SEQUENCE [LARGE SCALE GENOMIC DNA]</scope>
    <source>
        <strain evidence="1 2">Mal4</strain>
    </source>
</reference>
<proteinExistence type="predicted"/>
<dbReference type="Pfam" id="PF07394">
    <property type="entry name" value="DUF1501"/>
    <property type="match status" value="1"/>
</dbReference>
<dbReference type="InterPro" id="IPR017850">
    <property type="entry name" value="Alkaline_phosphatase_core_sf"/>
</dbReference>
<dbReference type="SUPFAM" id="SSF53649">
    <property type="entry name" value="Alkaline phosphatase-like"/>
    <property type="match status" value="1"/>
</dbReference>
<evidence type="ECO:0000313" key="2">
    <source>
        <dbReference type="Proteomes" id="UP000320496"/>
    </source>
</evidence>
<gene>
    <name evidence="1" type="ORF">Mal4_51340</name>
</gene>
<dbReference type="KEGG" id="mri:Mal4_51340"/>
<evidence type="ECO:0008006" key="3">
    <source>
        <dbReference type="Google" id="ProtNLM"/>
    </source>
</evidence>
<organism evidence="1 2">
    <name type="scientific">Maioricimonas rarisocia</name>
    <dbReference type="NCBI Taxonomy" id="2528026"/>
    <lineage>
        <taxon>Bacteria</taxon>
        <taxon>Pseudomonadati</taxon>
        <taxon>Planctomycetota</taxon>
        <taxon>Planctomycetia</taxon>
        <taxon>Planctomycetales</taxon>
        <taxon>Planctomycetaceae</taxon>
        <taxon>Maioricimonas</taxon>
    </lineage>
</organism>
<dbReference type="InterPro" id="IPR006311">
    <property type="entry name" value="TAT_signal"/>
</dbReference>
<dbReference type="OrthoDB" id="127333at2"/>